<dbReference type="Proteomes" id="UP001204439">
    <property type="component" value="Unassembled WGS sequence"/>
</dbReference>
<comment type="caution">
    <text evidence="1">The sequence shown here is derived from an EMBL/GenBank/DDBJ whole genome shotgun (WGS) entry which is preliminary data.</text>
</comment>
<protein>
    <submittedName>
        <fullName evidence="1">Uncharacterized protein</fullName>
    </submittedName>
</protein>
<evidence type="ECO:0000313" key="2">
    <source>
        <dbReference type="Proteomes" id="UP001204439"/>
    </source>
</evidence>
<organism evidence="1 2">
    <name type="scientific">Epilithonimonas ginsengisoli</name>
    <dbReference type="NCBI Taxonomy" id="1245592"/>
    <lineage>
        <taxon>Bacteria</taxon>
        <taxon>Pseudomonadati</taxon>
        <taxon>Bacteroidota</taxon>
        <taxon>Flavobacteriia</taxon>
        <taxon>Flavobacteriales</taxon>
        <taxon>Weeksellaceae</taxon>
        <taxon>Chryseobacterium group</taxon>
        <taxon>Epilithonimonas</taxon>
    </lineage>
</organism>
<accession>A0ABU4JLK4</accession>
<name>A0ABU4JLK4_9FLAO</name>
<dbReference type="RefSeq" id="WP_063971504.1">
    <property type="nucleotide sequence ID" value="NZ_JAMXLT020000035.1"/>
</dbReference>
<reference evidence="1 2" key="1">
    <citation type="submission" date="2023-11" db="EMBL/GenBank/DDBJ databases">
        <title>First isolation, identification, and characterization of non-pathogenic Epilithonimonas ginsengisoli isolated from diseased farmed rainbow trout (Oncorhynchus mykiss) in Chile.</title>
        <authorList>
            <person name="Miranda C.D."/>
            <person name="Irgang R."/>
            <person name="Concha C."/>
            <person name="Rojas R."/>
            <person name="Avendano R."/>
        </authorList>
    </citation>
    <scope>NUCLEOTIDE SEQUENCE [LARGE SCALE GENOMIC DNA]</scope>
    <source>
        <strain evidence="1 2">FP99</strain>
    </source>
</reference>
<gene>
    <name evidence="1" type="ORF">NG800_016750</name>
</gene>
<evidence type="ECO:0000313" key="1">
    <source>
        <dbReference type="EMBL" id="MDW8550579.1"/>
    </source>
</evidence>
<dbReference type="EMBL" id="JAMXLT020000035">
    <property type="protein sequence ID" value="MDW8550579.1"/>
    <property type="molecule type" value="Genomic_DNA"/>
</dbReference>
<keyword evidence="2" id="KW-1185">Reference proteome</keyword>
<proteinExistence type="predicted"/>
<sequence length="160" mass="18671">MKKFVVVLIFCLSIFGFGQNVDLIKRQVEMINTSKNYIVKKVPNDYFVDVKNEVTDNGQELEGYFKNKELKKIVHSVGLSSTIIATQFYFDKGNLIFVLKKKYQTIDEKENLLKPKLTSESRFYFVNGKVINKINTDDYKEVGELKQQSISFQKDLKVYK</sequence>